<dbReference type="InterPro" id="IPR001375">
    <property type="entry name" value="Peptidase_S9_cat"/>
</dbReference>
<evidence type="ECO:0000313" key="4">
    <source>
        <dbReference type="EMBL" id="CAE0471774.1"/>
    </source>
</evidence>
<organism evidence="4">
    <name type="scientific">Chaetoceros debilis</name>
    <dbReference type="NCBI Taxonomy" id="122233"/>
    <lineage>
        <taxon>Eukaryota</taxon>
        <taxon>Sar</taxon>
        <taxon>Stramenopiles</taxon>
        <taxon>Ochrophyta</taxon>
        <taxon>Bacillariophyta</taxon>
        <taxon>Coscinodiscophyceae</taxon>
        <taxon>Chaetocerotophycidae</taxon>
        <taxon>Chaetocerotales</taxon>
        <taxon>Chaetocerotaceae</taxon>
        <taxon>Chaetoceros</taxon>
    </lineage>
</organism>
<dbReference type="EMBL" id="HBIO01021579">
    <property type="protein sequence ID" value="CAE0471773.1"/>
    <property type="molecule type" value="Transcribed_RNA"/>
</dbReference>
<dbReference type="GO" id="GO:0008236">
    <property type="term" value="F:serine-type peptidase activity"/>
    <property type="evidence" value="ECO:0007669"/>
    <property type="project" value="InterPro"/>
</dbReference>
<dbReference type="EMBL" id="HBIO01021581">
    <property type="protein sequence ID" value="CAE0471775.1"/>
    <property type="molecule type" value="Transcribed_RNA"/>
</dbReference>
<dbReference type="Pfam" id="PF00326">
    <property type="entry name" value="Peptidase_S9"/>
    <property type="match status" value="1"/>
</dbReference>
<feature type="region of interest" description="Disordered" evidence="1">
    <location>
        <begin position="294"/>
        <end position="327"/>
    </location>
</feature>
<dbReference type="PANTHER" id="PTHR12277:SF81">
    <property type="entry name" value="PROTEIN ABHD13"/>
    <property type="match status" value="1"/>
</dbReference>
<feature type="compositionally biased region" description="Basic and acidic residues" evidence="1">
    <location>
        <begin position="310"/>
        <end position="327"/>
    </location>
</feature>
<dbReference type="AlphaFoldDB" id="A0A6S8XVZ8"/>
<gene>
    <name evidence="3" type="ORF">CDEB00056_LOCUS16626</name>
    <name evidence="4" type="ORF">CDEB00056_LOCUS16627</name>
    <name evidence="5" type="ORF">CDEB00056_LOCUS16628</name>
</gene>
<dbReference type="GO" id="GO:0006508">
    <property type="term" value="P:proteolysis"/>
    <property type="evidence" value="ECO:0007669"/>
    <property type="project" value="InterPro"/>
</dbReference>
<feature type="domain" description="Peptidase S9 prolyl oligopeptidase catalytic" evidence="2">
    <location>
        <begin position="102"/>
        <end position="222"/>
    </location>
</feature>
<dbReference type="InterPro" id="IPR029058">
    <property type="entry name" value="AB_hydrolase_fold"/>
</dbReference>
<dbReference type="PANTHER" id="PTHR12277">
    <property type="entry name" value="ALPHA/BETA HYDROLASE DOMAIN-CONTAINING PROTEIN"/>
    <property type="match status" value="1"/>
</dbReference>
<evidence type="ECO:0000259" key="2">
    <source>
        <dbReference type="Pfam" id="PF00326"/>
    </source>
</evidence>
<accession>A0A6S8XVZ8</accession>
<evidence type="ECO:0000313" key="5">
    <source>
        <dbReference type="EMBL" id="CAE0471775.1"/>
    </source>
</evidence>
<name>A0A6S8XVZ8_9STRA</name>
<evidence type="ECO:0000313" key="3">
    <source>
        <dbReference type="EMBL" id="CAE0471773.1"/>
    </source>
</evidence>
<evidence type="ECO:0000256" key="1">
    <source>
        <dbReference type="SAM" id="MobiDB-lite"/>
    </source>
</evidence>
<dbReference type="EMBL" id="HBIO01021580">
    <property type="protein sequence ID" value="CAE0471774.1"/>
    <property type="molecule type" value="Transcribed_RNA"/>
</dbReference>
<dbReference type="Gene3D" id="3.40.50.1820">
    <property type="entry name" value="alpha/beta hydrolase"/>
    <property type="match status" value="1"/>
</dbReference>
<proteinExistence type="predicted"/>
<reference evidence="4" key="1">
    <citation type="submission" date="2021-01" db="EMBL/GenBank/DDBJ databases">
        <authorList>
            <person name="Corre E."/>
            <person name="Pelletier E."/>
            <person name="Niang G."/>
            <person name="Scheremetjew M."/>
            <person name="Finn R."/>
            <person name="Kale V."/>
            <person name="Holt S."/>
            <person name="Cochrane G."/>
            <person name="Meng A."/>
            <person name="Brown T."/>
            <person name="Cohen L."/>
        </authorList>
    </citation>
    <scope>NUCLEOTIDE SEQUENCE</scope>
    <source>
        <strain evidence="4">MM31A-1</strain>
    </source>
</reference>
<protein>
    <recommendedName>
        <fullName evidence="2">Peptidase S9 prolyl oligopeptidase catalytic domain-containing protein</fullName>
    </recommendedName>
</protein>
<sequence length="359" mass="40735">MGALISRVLFQPPSSPTPLHPNRYFFLTTESGLKFPAFFIRQPLARYTVLYSHGNAEDLGMIYNYLLELSRLLYINIMAYDYSGYGPKSISNMIQDVKPSEENCYENINAAYEHLTTIEMIRPQDVVLYGRSVGSGPSCYLAEKLCKYKENQIGGLILHSPFLSVVRVVLDMGLENSYDVFPNVSRVPNITCPTFIIHGTSDCIVPFHHGKDLYEAFSGKSKYPPFWADNMGHNNIESEMGSLFLKKLHMFFLHLLKGPRDSSKIKRNVRAAAFAMNLKQKSCLRNGTVKSDNDFSLRKSNGGKHRKLERKSSPKSVKEFGEQENRQVETSEIQHWCRVSSTLDYGEIECSYVSTSLSS</sequence>
<dbReference type="SUPFAM" id="SSF53474">
    <property type="entry name" value="alpha/beta-Hydrolases"/>
    <property type="match status" value="1"/>
</dbReference>